<dbReference type="InterPro" id="IPR008937">
    <property type="entry name" value="Ras-like_GEF"/>
</dbReference>
<keyword evidence="8 10" id="KW-0344">Guanine-nucleotide releasing factor</keyword>
<dbReference type="InterPro" id="IPR056686">
    <property type="entry name" value="DUF7784"/>
</dbReference>
<name>A0A8H4FLA4_COLGL</name>
<dbReference type="EMBL" id="WVTB01000036">
    <property type="protein sequence ID" value="KAF3806463.1"/>
    <property type="molecule type" value="Genomic_DNA"/>
</dbReference>
<dbReference type="InterPro" id="IPR057827">
    <property type="entry name" value="WW_fungi"/>
</dbReference>
<dbReference type="Pfam" id="PF00617">
    <property type="entry name" value="RasGEF"/>
    <property type="match status" value="1"/>
</dbReference>
<dbReference type="PROSITE" id="PS50212">
    <property type="entry name" value="RASGEF_NTER"/>
    <property type="match status" value="1"/>
</dbReference>
<evidence type="ECO:0000259" key="14">
    <source>
        <dbReference type="PROSITE" id="PS50009"/>
    </source>
</evidence>
<feature type="region of interest" description="Disordered" evidence="12">
    <location>
        <begin position="225"/>
        <end position="273"/>
    </location>
</feature>
<feature type="domain" description="Ras-GEF" evidence="14">
    <location>
        <begin position="972"/>
        <end position="1209"/>
    </location>
</feature>
<evidence type="ECO:0000256" key="8">
    <source>
        <dbReference type="ARBA" id="ARBA00022658"/>
    </source>
</evidence>
<accession>A0A8H4FLA4</accession>
<feature type="region of interest" description="Disordered" evidence="12">
    <location>
        <begin position="287"/>
        <end position="307"/>
    </location>
</feature>
<evidence type="ECO:0000259" key="15">
    <source>
        <dbReference type="PROSITE" id="PS50212"/>
    </source>
</evidence>
<evidence type="ECO:0000313" key="17">
    <source>
        <dbReference type="Proteomes" id="UP000613401"/>
    </source>
</evidence>
<dbReference type="PANTHER" id="PTHR23113">
    <property type="entry name" value="GUANINE NUCLEOTIDE EXCHANGE FACTOR"/>
    <property type="match status" value="1"/>
</dbReference>
<dbReference type="Pfam" id="PF23518">
    <property type="entry name" value="WW_2"/>
    <property type="match status" value="1"/>
</dbReference>
<dbReference type="SUPFAM" id="SSF50044">
    <property type="entry name" value="SH3-domain"/>
    <property type="match status" value="1"/>
</dbReference>
<dbReference type="Pfam" id="PF25008">
    <property type="entry name" value="DUF7784"/>
    <property type="match status" value="1"/>
</dbReference>
<reference evidence="16" key="1">
    <citation type="journal article" date="2020" name="Phytopathology">
        <title>Genome sequence and comparative analysis of Colletotrichum gloeosporioides isolated from Liriodendron leaves.</title>
        <authorList>
            <person name="Fu F.F."/>
            <person name="Hao Z."/>
            <person name="Wang P."/>
            <person name="Lu Y."/>
            <person name="Xue L.J."/>
            <person name="Wei G."/>
            <person name="Tian Y."/>
            <person name="Baishi H."/>
            <person name="Xu H."/>
            <person name="Shi J."/>
            <person name="Cheng T."/>
            <person name="Wang G."/>
            <person name="Yi Y."/>
            <person name="Chen J."/>
        </authorList>
    </citation>
    <scope>NUCLEOTIDE SEQUENCE</scope>
    <source>
        <strain evidence="16">Lc1</strain>
    </source>
</reference>
<dbReference type="InterPro" id="IPR036964">
    <property type="entry name" value="RASGEF_cat_dom_sf"/>
</dbReference>
<keyword evidence="17" id="KW-1185">Reference proteome</keyword>
<dbReference type="PROSITE" id="PS00720">
    <property type="entry name" value="RASGEF"/>
    <property type="match status" value="1"/>
</dbReference>
<proteinExistence type="inferred from homology"/>
<dbReference type="PROSITE" id="PS50002">
    <property type="entry name" value="SH3"/>
    <property type="match status" value="1"/>
</dbReference>
<feature type="region of interest" description="Disordered" evidence="12">
    <location>
        <begin position="13"/>
        <end position="51"/>
    </location>
</feature>
<evidence type="ECO:0000256" key="3">
    <source>
        <dbReference type="ARBA" id="ARBA00009666"/>
    </source>
</evidence>
<feature type="domain" description="N-terminal Ras-GEF" evidence="15">
    <location>
        <begin position="803"/>
        <end position="936"/>
    </location>
</feature>
<reference evidence="16" key="2">
    <citation type="submission" date="2020-03" db="EMBL/GenBank/DDBJ databases">
        <authorList>
            <person name="Fu F.-F."/>
            <person name="Chen J."/>
        </authorList>
    </citation>
    <scope>NUCLEOTIDE SEQUENCE</scope>
    <source>
        <strain evidence="16">Lc1</strain>
    </source>
</reference>
<dbReference type="PANTHER" id="PTHR23113:SF368">
    <property type="entry name" value="CELL DIVISION CONTROL PROTEIN 25"/>
    <property type="match status" value="1"/>
</dbReference>
<protein>
    <recommendedName>
        <fullName evidence="5">Class E vacuolar protein-sorting machinery protein HSE1</fullName>
    </recommendedName>
    <alternativeName>
        <fullName evidence="6">Class E vacuolar protein-sorting machinery protein hse1</fullName>
    </alternativeName>
</protein>
<evidence type="ECO:0000256" key="4">
    <source>
        <dbReference type="ARBA" id="ARBA00011446"/>
    </source>
</evidence>
<organism evidence="16 17">
    <name type="scientific">Colletotrichum gloeosporioides</name>
    <name type="common">Anthracnose fungus</name>
    <name type="synonym">Glomerella cingulata</name>
    <dbReference type="NCBI Taxonomy" id="474922"/>
    <lineage>
        <taxon>Eukaryota</taxon>
        <taxon>Fungi</taxon>
        <taxon>Dikarya</taxon>
        <taxon>Ascomycota</taxon>
        <taxon>Pezizomycotina</taxon>
        <taxon>Sordariomycetes</taxon>
        <taxon>Hypocreomycetidae</taxon>
        <taxon>Glomerellales</taxon>
        <taxon>Glomerellaceae</taxon>
        <taxon>Colletotrichum</taxon>
        <taxon>Colletotrichum gloeosporioides species complex</taxon>
    </lineage>
</organism>
<dbReference type="InterPro" id="IPR019804">
    <property type="entry name" value="Ras_G-nucl-exch_fac_CS"/>
</dbReference>
<feature type="domain" description="SH3" evidence="13">
    <location>
        <begin position="77"/>
        <end position="136"/>
    </location>
</feature>
<feature type="region of interest" description="Disordered" evidence="12">
    <location>
        <begin position="700"/>
        <end position="788"/>
    </location>
</feature>
<dbReference type="GO" id="GO:0010008">
    <property type="term" value="C:endosome membrane"/>
    <property type="evidence" value="ECO:0007669"/>
    <property type="project" value="UniProtKB-SubCell"/>
</dbReference>
<dbReference type="SMART" id="SM00326">
    <property type="entry name" value="SH3"/>
    <property type="match status" value="1"/>
</dbReference>
<evidence type="ECO:0000259" key="13">
    <source>
        <dbReference type="PROSITE" id="PS50002"/>
    </source>
</evidence>
<dbReference type="InterPro" id="IPR000651">
    <property type="entry name" value="Ras-like_Gua-exchang_fac_N"/>
</dbReference>
<keyword evidence="16" id="KW-0132">Cell division</keyword>
<comment type="caution">
    <text evidence="16">The sequence shown here is derived from an EMBL/GenBank/DDBJ whole genome shotgun (WGS) entry which is preliminary data.</text>
</comment>
<dbReference type="Gene3D" id="1.20.870.10">
    <property type="entry name" value="Son of sevenless (SoS) protein Chain: S domain 1"/>
    <property type="match status" value="1"/>
</dbReference>
<keyword evidence="7 11" id="KW-0728">SH3 domain</keyword>
<comment type="subcellular location">
    <subcellularLocation>
        <location evidence="2">Endosome membrane</location>
        <topology evidence="2">Peripheral membrane protein</topology>
        <orientation evidence="2">Cytoplasmic side</orientation>
    </subcellularLocation>
</comment>
<feature type="compositionally biased region" description="Polar residues" evidence="12">
    <location>
        <begin position="14"/>
        <end position="24"/>
    </location>
</feature>
<sequence>MLMTQTAVPALVQGQKSNAYSSRQKPSRENLRSESSNYYPSQPTLDDSNVGQSYSTYSQTIAATSSLMNGIAGTAPPGTMYVRALYDYEADDRTSLSFHEGDVIQVITQLESGWWDGVINGVRGWFPSNYCQIITSPDEIPDHDQNGDLGPVDDDQDDQEVYDEQLEEDDESEMDDLNNALPLEGTDLSDKSRADFWIPQATSDGRLFYYNMMTGDRSMELPLESPVSTNETGPRNRMNVNVPEKTRPPPEMMARGLTQDEDEDSEANSASELEGESLMLASRGSLAYTQQPRNRRSNNDMLSPSTSMDSMNGIAQITRGENKYVNPNLAPSTTPMIASATSFTSTSYNTPPTSTVPRSFFDDGSAPPLTWTRLVSNMRRAVDRYRDAITSNNRSEYVARAEDISDHLRLLLAAGSGTTDNHSGQPSIISTNKALYPHFRDMMSKFSKLVISSHIAAADWPNAESVQKCLQEADGVLLGVFSYVEIARQQRGEEIPRLFPGFVIGSSTGGSWQNNGLGARDPITANFLEDEEGVVEPTALLDGKLLERLDELKRMLVFSIRELDKNLVVGDKIMMPFKHEVIGNNICLAGGKVLETFKPWIAVIESIDLSSLGNSFQTPQLADFSTNKQSLYDNMSDLILGCQAVAGPLADEWAEVRGEALENRLDYVRQCAKALETNSSHIGFSLQLLSEQVQINLQQQAESRQREDVAQREQLRRNDTMPYDRPHQRNESRTIAARPPMITSQSFTEGDGTGNFRGGDYSKVKKILGDDPNPQSNLPPVDDTPEFLKLDHEPDLSWDNKLQPPVVKGGTLEALVEQLTRHDKLDSNFNNTFLLTYRSFTTAQDLFKLLVNRFGIQPPEGLSQSDFEAWRDRKQKLIRFRVVNILKSWFDNFWMEDHNEESKQLIRDVYTFARDTVKSTETPGSGPLMTVLDQRLSGKEAGARRMVQTLNQNTPSPIMPKNMKKLKFLDIDVTEFARQLTIIESRLYGKIKPTECLNKTWQKKVAEGEPEPAPNVKALILHSNQMTNWVAEMILAQMDVKKRVIVIKHFVSVADKCRSLNNFSTLTSIISALGTAPIARLKRTWDQVPQRTQGVLETMRKLMASTKNFGEYREALHVANPPCIPFFGVYLTDLTFIEDGIPSVIKKTNLINFAKRAKTAEVIRDIQQYQAVGYSLQPVPELQDYIISNMQAAGDVHEMYDKSLQVEPREREDEKIVRYVALEDQFVFLGLGSGWDENASLVRYTTLVLRSMACSGTCRVRLPMKACWDEIDASRLRYMHHYERQVVRSDRPCMGPSLRQTMDS</sequence>
<comment type="subunit">
    <text evidence="4">Component of the ESCRT-0 complex composed of HSE1 and VPS27.</text>
</comment>
<feature type="compositionally biased region" description="Basic and acidic residues" evidence="12">
    <location>
        <begin position="760"/>
        <end position="769"/>
    </location>
</feature>
<feature type="compositionally biased region" description="Basic and acidic residues" evidence="12">
    <location>
        <begin position="703"/>
        <end position="732"/>
    </location>
</feature>
<dbReference type="FunFam" id="2.30.30.40:FF:000072">
    <property type="entry name" value="Unconventional Myosin IB"/>
    <property type="match status" value="1"/>
</dbReference>
<evidence type="ECO:0000313" key="16">
    <source>
        <dbReference type="EMBL" id="KAF3806463.1"/>
    </source>
</evidence>
<dbReference type="Pfam" id="PF25006">
    <property type="entry name" value="DUF7783"/>
    <property type="match status" value="1"/>
</dbReference>
<feature type="region of interest" description="Disordered" evidence="12">
    <location>
        <begin position="136"/>
        <end position="177"/>
    </location>
</feature>
<dbReference type="GO" id="GO:0051301">
    <property type="term" value="P:cell division"/>
    <property type="evidence" value="ECO:0007669"/>
    <property type="project" value="UniProtKB-KW"/>
</dbReference>
<evidence type="ECO:0000256" key="1">
    <source>
        <dbReference type="ARBA" id="ARBA00002654"/>
    </source>
</evidence>
<evidence type="ECO:0000256" key="5">
    <source>
        <dbReference type="ARBA" id="ARBA00017923"/>
    </source>
</evidence>
<feature type="compositionally biased region" description="Polar residues" evidence="12">
    <location>
        <begin position="33"/>
        <end position="51"/>
    </location>
</feature>
<dbReference type="CDD" id="cd06224">
    <property type="entry name" value="REM"/>
    <property type="match status" value="1"/>
</dbReference>
<dbReference type="PRINTS" id="PR00452">
    <property type="entry name" value="SH3DOMAIN"/>
</dbReference>
<dbReference type="SMART" id="SM00229">
    <property type="entry name" value="RasGEFN"/>
    <property type="match status" value="1"/>
</dbReference>
<dbReference type="SMART" id="SM00147">
    <property type="entry name" value="RasGEF"/>
    <property type="match status" value="1"/>
</dbReference>
<dbReference type="CDD" id="cd00155">
    <property type="entry name" value="RasGEF"/>
    <property type="match status" value="1"/>
</dbReference>
<dbReference type="InterPro" id="IPR001452">
    <property type="entry name" value="SH3_domain"/>
</dbReference>
<evidence type="ECO:0000256" key="2">
    <source>
        <dbReference type="ARBA" id="ARBA00004125"/>
    </source>
</evidence>
<dbReference type="InterPro" id="IPR001895">
    <property type="entry name" value="RASGEF_cat_dom"/>
</dbReference>
<keyword evidence="9" id="KW-0967">Endosome</keyword>
<evidence type="ECO:0000256" key="6">
    <source>
        <dbReference type="ARBA" id="ARBA00018978"/>
    </source>
</evidence>
<dbReference type="Gene3D" id="1.10.840.10">
    <property type="entry name" value="Ras guanine-nucleotide exchange factors catalytic domain"/>
    <property type="match status" value="1"/>
</dbReference>
<dbReference type="GO" id="GO:0007265">
    <property type="term" value="P:Ras protein signal transduction"/>
    <property type="evidence" value="ECO:0007669"/>
    <property type="project" value="TreeGrafter"/>
</dbReference>
<dbReference type="GeneID" id="69013378"/>
<dbReference type="SUPFAM" id="SSF48366">
    <property type="entry name" value="Ras GEF"/>
    <property type="match status" value="1"/>
</dbReference>
<dbReference type="CDD" id="cd11883">
    <property type="entry name" value="SH3_Sdc25"/>
    <property type="match status" value="1"/>
</dbReference>
<dbReference type="GO" id="GO:0005886">
    <property type="term" value="C:plasma membrane"/>
    <property type="evidence" value="ECO:0007669"/>
    <property type="project" value="TreeGrafter"/>
</dbReference>
<feature type="compositionally biased region" description="Acidic residues" evidence="12">
    <location>
        <begin position="151"/>
        <end position="176"/>
    </location>
</feature>
<keyword evidence="16" id="KW-0131">Cell cycle</keyword>
<evidence type="ECO:0000256" key="10">
    <source>
        <dbReference type="PROSITE-ProRule" id="PRU00168"/>
    </source>
</evidence>
<evidence type="ECO:0000256" key="11">
    <source>
        <dbReference type="PROSITE-ProRule" id="PRU00192"/>
    </source>
</evidence>
<dbReference type="RefSeq" id="XP_045265622.1">
    <property type="nucleotide sequence ID" value="XM_045406239.1"/>
</dbReference>
<dbReference type="Pfam" id="PF00618">
    <property type="entry name" value="RasGEF_N"/>
    <property type="match status" value="1"/>
</dbReference>
<dbReference type="InterPro" id="IPR023578">
    <property type="entry name" value="Ras_GEF_dom_sf"/>
</dbReference>
<dbReference type="Gene3D" id="2.30.30.40">
    <property type="entry name" value="SH3 Domains"/>
    <property type="match status" value="1"/>
</dbReference>
<dbReference type="InterPro" id="IPR056685">
    <property type="entry name" value="DUF7783"/>
</dbReference>
<evidence type="ECO:0000256" key="7">
    <source>
        <dbReference type="ARBA" id="ARBA00022443"/>
    </source>
</evidence>
<dbReference type="InterPro" id="IPR036028">
    <property type="entry name" value="SH3-like_dom_sf"/>
</dbReference>
<dbReference type="Pfam" id="PF00018">
    <property type="entry name" value="SH3_1"/>
    <property type="match status" value="1"/>
</dbReference>
<comment type="similarity">
    <text evidence="3">Belongs to the STAM family.</text>
</comment>
<evidence type="ECO:0000256" key="9">
    <source>
        <dbReference type="ARBA" id="ARBA00022753"/>
    </source>
</evidence>
<dbReference type="PROSITE" id="PS50009">
    <property type="entry name" value="RASGEF_CAT"/>
    <property type="match status" value="1"/>
</dbReference>
<comment type="function">
    <text evidence="1">Component of the ESCRT-0 complex which is the sorting receptor for ubiquitinated cargo proteins at the multivesicular body (MVB).</text>
</comment>
<dbReference type="Proteomes" id="UP000613401">
    <property type="component" value="Unassembled WGS sequence"/>
</dbReference>
<dbReference type="GO" id="GO:0005085">
    <property type="term" value="F:guanyl-nucleotide exchange factor activity"/>
    <property type="evidence" value="ECO:0007669"/>
    <property type="project" value="UniProtKB-KW"/>
</dbReference>
<gene>
    <name evidence="16" type="ORF">GCG54_00006229</name>
</gene>
<evidence type="ECO:0000256" key="12">
    <source>
        <dbReference type="SAM" id="MobiDB-lite"/>
    </source>
</evidence>